<dbReference type="InterPro" id="IPR003959">
    <property type="entry name" value="ATPase_AAA_core"/>
</dbReference>
<dbReference type="InterPro" id="IPR051701">
    <property type="entry name" value="Mito_OM_Translocase_MSP1"/>
</dbReference>
<dbReference type="GO" id="GO:0005741">
    <property type="term" value="C:mitochondrial outer membrane"/>
    <property type="evidence" value="ECO:0007669"/>
    <property type="project" value="TreeGrafter"/>
</dbReference>
<dbReference type="Gene3D" id="3.40.50.300">
    <property type="entry name" value="P-loop containing nucleotide triphosphate hydrolases"/>
    <property type="match status" value="1"/>
</dbReference>
<evidence type="ECO:0000313" key="5">
    <source>
        <dbReference type="EMBL" id="KAF9780523.1"/>
    </source>
</evidence>
<comment type="caution">
    <text evidence="5">The sequence shown here is derived from an EMBL/GenBank/DDBJ whole genome shotgun (WGS) entry which is preliminary data.</text>
</comment>
<feature type="compositionally biased region" description="Basic and acidic residues" evidence="3">
    <location>
        <begin position="133"/>
        <end position="146"/>
    </location>
</feature>
<keyword evidence="1" id="KW-0547">Nucleotide-binding</keyword>
<dbReference type="GO" id="GO:0016887">
    <property type="term" value="F:ATP hydrolysis activity"/>
    <property type="evidence" value="ECO:0007669"/>
    <property type="project" value="InterPro"/>
</dbReference>
<feature type="region of interest" description="Disordered" evidence="3">
    <location>
        <begin position="128"/>
        <end position="150"/>
    </location>
</feature>
<evidence type="ECO:0000256" key="2">
    <source>
        <dbReference type="ARBA" id="ARBA00022840"/>
    </source>
</evidence>
<dbReference type="PANTHER" id="PTHR45644">
    <property type="entry name" value="AAA ATPASE, PUTATIVE (AFU_ORTHOLOGUE AFUA_2G12920)-RELATED-RELATED"/>
    <property type="match status" value="1"/>
</dbReference>
<dbReference type="EMBL" id="WIUZ02000016">
    <property type="protein sequence ID" value="KAF9780523.1"/>
    <property type="molecule type" value="Genomic_DNA"/>
</dbReference>
<keyword evidence="6" id="KW-1185">Reference proteome</keyword>
<keyword evidence="2" id="KW-0067">ATP-binding</keyword>
<organism evidence="5 6">
    <name type="scientific">Thelephora terrestris</name>
    <dbReference type="NCBI Taxonomy" id="56493"/>
    <lineage>
        <taxon>Eukaryota</taxon>
        <taxon>Fungi</taxon>
        <taxon>Dikarya</taxon>
        <taxon>Basidiomycota</taxon>
        <taxon>Agaricomycotina</taxon>
        <taxon>Agaricomycetes</taxon>
        <taxon>Thelephorales</taxon>
        <taxon>Thelephoraceae</taxon>
        <taxon>Thelephora</taxon>
    </lineage>
</organism>
<evidence type="ECO:0000259" key="4">
    <source>
        <dbReference type="Pfam" id="PF00004"/>
    </source>
</evidence>
<gene>
    <name evidence="5" type="ORF">BJ322DRAFT_1023783</name>
</gene>
<reference evidence="5" key="1">
    <citation type="journal article" date="2020" name="Nat. Commun.">
        <title>Large-scale genome sequencing of mycorrhizal fungi provides insights into the early evolution of symbiotic traits.</title>
        <authorList>
            <person name="Miyauchi S."/>
            <person name="Kiss E."/>
            <person name="Kuo A."/>
            <person name="Drula E."/>
            <person name="Kohler A."/>
            <person name="Sanchez-Garcia M."/>
            <person name="Morin E."/>
            <person name="Andreopoulos B."/>
            <person name="Barry K.W."/>
            <person name="Bonito G."/>
            <person name="Buee M."/>
            <person name="Carver A."/>
            <person name="Chen C."/>
            <person name="Cichocki N."/>
            <person name="Clum A."/>
            <person name="Culley D."/>
            <person name="Crous P.W."/>
            <person name="Fauchery L."/>
            <person name="Girlanda M."/>
            <person name="Hayes R.D."/>
            <person name="Keri Z."/>
            <person name="LaButti K."/>
            <person name="Lipzen A."/>
            <person name="Lombard V."/>
            <person name="Magnuson J."/>
            <person name="Maillard F."/>
            <person name="Murat C."/>
            <person name="Nolan M."/>
            <person name="Ohm R.A."/>
            <person name="Pangilinan J."/>
            <person name="Pereira M.F."/>
            <person name="Perotto S."/>
            <person name="Peter M."/>
            <person name="Pfister S."/>
            <person name="Riley R."/>
            <person name="Sitrit Y."/>
            <person name="Stielow J.B."/>
            <person name="Szollosi G."/>
            <person name="Zifcakova L."/>
            <person name="Stursova M."/>
            <person name="Spatafora J.W."/>
            <person name="Tedersoo L."/>
            <person name="Vaario L.M."/>
            <person name="Yamada A."/>
            <person name="Yan M."/>
            <person name="Wang P."/>
            <person name="Xu J."/>
            <person name="Bruns T."/>
            <person name="Baldrian P."/>
            <person name="Vilgalys R."/>
            <person name="Dunand C."/>
            <person name="Henrissat B."/>
            <person name="Grigoriev I.V."/>
            <person name="Hibbett D."/>
            <person name="Nagy L.G."/>
            <person name="Martin F.M."/>
        </authorList>
    </citation>
    <scope>NUCLEOTIDE SEQUENCE</scope>
    <source>
        <strain evidence="5">UH-Tt-Lm1</strain>
    </source>
</reference>
<dbReference type="Proteomes" id="UP000736335">
    <property type="component" value="Unassembled WGS sequence"/>
</dbReference>
<name>A0A9P6H6H0_9AGAM</name>
<dbReference type="PANTHER" id="PTHR45644:SF56">
    <property type="entry name" value="AAA ATPASE, PUTATIVE (AFU_ORTHOLOGUE AFUA_2G12920)-RELATED"/>
    <property type="match status" value="1"/>
</dbReference>
<dbReference type="InterPro" id="IPR027417">
    <property type="entry name" value="P-loop_NTPase"/>
</dbReference>
<sequence length="193" mass="21062">MYSDNSTRSAPGDPNLNKGLLRKLSPRVVFADEIDSLSGARVSSRETGGALAHRWVITEFMSKISYQDQRVVVIGTTNRPFDLDDTEVARRPSWGEGDERDLKILLKGETVAEDKALKEIAPSSSESLGTLSELRKSNDEFGEGKREKRRNMCGKGSFGFIEKGKGQGEIKIATSAGPTSMPSGGVDLRLLEL</sequence>
<dbReference type="OrthoDB" id="39734at2759"/>
<evidence type="ECO:0000313" key="6">
    <source>
        <dbReference type="Proteomes" id="UP000736335"/>
    </source>
</evidence>
<evidence type="ECO:0000256" key="3">
    <source>
        <dbReference type="SAM" id="MobiDB-lite"/>
    </source>
</evidence>
<proteinExistence type="predicted"/>
<evidence type="ECO:0000256" key="1">
    <source>
        <dbReference type="ARBA" id="ARBA00022741"/>
    </source>
</evidence>
<dbReference type="Pfam" id="PF00004">
    <property type="entry name" value="AAA"/>
    <property type="match status" value="1"/>
</dbReference>
<accession>A0A9P6H6H0</accession>
<dbReference type="SUPFAM" id="SSF52540">
    <property type="entry name" value="P-loop containing nucleoside triphosphate hydrolases"/>
    <property type="match status" value="1"/>
</dbReference>
<dbReference type="AlphaFoldDB" id="A0A9P6H6H0"/>
<reference evidence="5" key="2">
    <citation type="submission" date="2020-11" db="EMBL/GenBank/DDBJ databases">
        <authorList>
            <consortium name="DOE Joint Genome Institute"/>
            <person name="Kuo A."/>
            <person name="Miyauchi S."/>
            <person name="Kiss E."/>
            <person name="Drula E."/>
            <person name="Kohler A."/>
            <person name="Sanchez-Garcia M."/>
            <person name="Andreopoulos B."/>
            <person name="Barry K.W."/>
            <person name="Bonito G."/>
            <person name="Buee M."/>
            <person name="Carver A."/>
            <person name="Chen C."/>
            <person name="Cichocki N."/>
            <person name="Clum A."/>
            <person name="Culley D."/>
            <person name="Crous P.W."/>
            <person name="Fauchery L."/>
            <person name="Girlanda M."/>
            <person name="Hayes R."/>
            <person name="Keri Z."/>
            <person name="Labutti K."/>
            <person name="Lipzen A."/>
            <person name="Lombard V."/>
            <person name="Magnuson J."/>
            <person name="Maillard F."/>
            <person name="Morin E."/>
            <person name="Murat C."/>
            <person name="Nolan M."/>
            <person name="Ohm R."/>
            <person name="Pangilinan J."/>
            <person name="Pereira M."/>
            <person name="Perotto S."/>
            <person name="Peter M."/>
            <person name="Riley R."/>
            <person name="Sitrit Y."/>
            <person name="Stielow B."/>
            <person name="Szollosi G."/>
            <person name="Zifcakova L."/>
            <person name="Stursova M."/>
            <person name="Spatafora J.W."/>
            <person name="Tedersoo L."/>
            <person name="Vaario L.-M."/>
            <person name="Yamada A."/>
            <person name="Yan M."/>
            <person name="Wang P."/>
            <person name="Xu J."/>
            <person name="Bruns T."/>
            <person name="Baldrian P."/>
            <person name="Vilgalys R."/>
            <person name="Henrissat B."/>
            <person name="Grigoriev I.V."/>
            <person name="Hibbett D."/>
            <person name="Nagy L.G."/>
            <person name="Martin F.M."/>
        </authorList>
    </citation>
    <scope>NUCLEOTIDE SEQUENCE</scope>
    <source>
        <strain evidence="5">UH-Tt-Lm1</strain>
    </source>
</reference>
<dbReference type="GO" id="GO:0005524">
    <property type="term" value="F:ATP binding"/>
    <property type="evidence" value="ECO:0007669"/>
    <property type="project" value="UniProtKB-KW"/>
</dbReference>
<feature type="domain" description="ATPase AAA-type core" evidence="4">
    <location>
        <begin position="21"/>
        <end position="86"/>
    </location>
</feature>
<protein>
    <recommendedName>
        <fullName evidence="4">ATPase AAA-type core domain-containing protein</fullName>
    </recommendedName>
</protein>